<keyword evidence="1" id="KW-0472">Membrane</keyword>
<feature type="transmembrane region" description="Helical" evidence="1">
    <location>
        <begin position="59"/>
        <end position="76"/>
    </location>
</feature>
<dbReference type="Proteomes" id="UP000276133">
    <property type="component" value="Unassembled WGS sequence"/>
</dbReference>
<feature type="transmembrane region" description="Helical" evidence="1">
    <location>
        <begin position="88"/>
        <end position="106"/>
    </location>
</feature>
<dbReference type="EMBL" id="REGN01014080">
    <property type="protein sequence ID" value="RMZ93096.1"/>
    <property type="molecule type" value="Genomic_DNA"/>
</dbReference>
<name>A0A3M7P1X1_BRAPC</name>
<evidence type="ECO:0000313" key="2">
    <source>
        <dbReference type="EMBL" id="RMZ93096.1"/>
    </source>
</evidence>
<keyword evidence="3" id="KW-1185">Reference proteome</keyword>
<protein>
    <submittedName>
        <fullName evidence="2">Uncharacterized protein</fullName>
    </submittedName>
</protein>
<dbReference type="AlphaFoldDB" id="A0A3M7P1X1"/>
<accession>A0A3M7P1X1</accession>
<feature type="transmembrane region" description="Helical" evidence="1">
    <location>
        <begin position="6"/>
        <end position="28"/>
    </location>
</feature>
<comment type="caution">
    <text evidence="2">The sequence shown here is derived from an EMBL/GenBank/DDBJ whole genome shotgun (WGS) entry which is preliminary data.</text>
</comment>
<evidence type="ECO:0000313" key="3">
    <source>
        <dbReference type="Proteomes" id="UP000276133"/>
    </source>
</evidence>
<organism evidence="2 3">
    <name type="scientific">Brachionus plicatilis</name>
    <name type="common">Marine rotifer</name>
    <name type="synonym">Brachionus muelleri</name>
    <dbReference type="NCBI Taxonomy" id="10195"/>
    <lineage>
        <taxon>Eukaryota</taxon>
        <taxon>Metazoa</taxon>
        <taxon>Spiralia</taxon>
        <taxon>Gnathifera</taxon>
        <taxon>Rotifera</taxon>
        <taxon>Eurotatoria</taxon>
        <taxon>Monogononta</taxon>
        <taxon>Pseudotrocha</taxon>
        <taxon>Ploima</taxon>
        <taxon>Brachionidae</taxon>
        <taxon>Brachionus</taxon>
    </lineage>
</organism>
<gene>
    <name evidence="2" type="ORF">BpHYR1_002791</name>
</gene>
<evidence type="ECO:0000256" key="1">
    <source>
        <dbReference type="SAM" id="Phobius"/>
    </source>
</evidence>
<keyword evidence="1" id="KW-1133">Transmembrane helix</keyword>
<keyword evidence="1" id="KW-0812">Transmembrane</keyword>
<proteinExistence type="predicted"/>
<sequence>MVLIRLLLFDIGISVDFLAFLFLALMGFSSRLSFTEVFISEHWNFSSVFRPRMASIENFNIGFLSIVFRYLIHRVISAEIVGVIEGSILEIIVFWLLVVLVVIVIMRGIGEMEYVSSPEEGDVATEDPRPSDSGCIYIIFGKKARANVNLTLVAKIFNTMPISDFILDES</sequence>
<reference evidence="2 3" key="1">
    <citation type="journal article" date="2018" name="Sci. Rep.">
        <title>Genomic signatures of local adaptation to the degree of environmental predictability in rotifers.</title>
        <authorList>
            <person name="Franch-Gras L."/>
            <person name="Hahn C."/>
            <person name="Garcia-Roger E.M."/>
            <person name="Carmona M.J."/>
            <person name="Serra M."/>
            <person name="Gomez A."/>
        </authorList>
    </citation>
    <scope>NUCLEOTIDE SEQUENCE [LARGE SCALE GENOMIC DNA]</scope>
    <source>
        <strain evidence="2">HYR1</strain>
    </source>
</reference>